<evidence type="ECO:0000256" key="7">
    <source>
        <dbReference type="SAM" id="Phobius"/>
    </source>
</evidence>
<comment type="subcellular location">
    <subcellularLocation>
        <location evidence="1">Cell membrane</location>
        <topology evidence="1">Multi-pass membrane protein</topology>
    </subcellularLocation>
</comment>
<dbReference type="Pfam" id="PF02687">
    <property type="entry name" value="FtsX"/>
    <property type="match status" value="1"/>
</dbReference>
<dbReference type="PANTHER" id="PTHR30572">
    <property type="entry name" value="MEMBRANE COMPONENT OF TRANSPORTER-RELATED"/>
    <property type="match status" value="1"/>
</dbReference>
<organism evidence="10 11">
    <name type="scientific">Eiseniibacteriota bacterium</name>
    <dbReference type="NCBI Taxonomy" id="2212470"/>
    <lineage>
        <taxon>Bacteria</taxon>
        <taxon>Candidatus Eiseniibacteriota</taxon>
    </lineage>
</organism>
<feature type="transmembrane region" description="Helical" evidence="7">
    <location>
        <begin position="21"/>
        <end position="41"/>
    </location>
</feature>
<dbReference type="PANTHER" id="PTHR30572:SF4">
    <property type="entry name" value="ABC TRANSPORTER PERMEASE YTRF"/>
    <property type="match status" value="1"/>
</dbReference>
<name>A0A538TYV9_UNCEI</name>
<dbReference type="InterPro" id="IPR050250">
    <property type="entry name" value="Macrolide_Exporter_MacB"/>
</dbReference>
<keyword evidence="5 7" id="KW-0472">Membrane</keyword>
<keyword evidence="3 7" id="KW-0812">Transmembrane</keyword>
<feature type="domain" description="MacB-like periplasmic core" evidence="9">
    <location>
        <begin position="21"/>
        <end position="243"/>
    </location>
</feature>
<evidence type="ECO:0000313" key="11">
    <source>
        <dbReference type="Proteomes" id="UP000319771"/>
    </source>
</evidence>
<feature type="transmembrane region" description="Helical" evidence="7">
    <location>
        <begin position="325"/>
        <end position="358"/>
    </location>
</feature>
<evidence type="ECO:0000256" key="5">
    <source>
        <dbReference type="ARBA" id="ARBA00023136"/>
    </source>
</evidence>
<comment type="caution">
    <text evidence="10">The sequence shown here is derived from an EMBL/GenBank/DDBJ whole genome shotgun (WGS) entry which is preliminary data.</text>
</comment>
<evidence type="ECO:0000256" key="4">
    <source>
        <dbReference type="ARBA" id="ARBA00022989"/>
    </source>
</evidence>
<dbReference type="InterPro" id="IPR003838">
    <property type="entry name" value="ABC3_permease_C"/>
</dbReference>
<dbReference type="EMBL" id="VBPB01000376">
    <property type="protein sequence ID" value="TMQ68788.1"/>
    <property type="molecule type" value="Genomic_DNA"/>
</dbReference>
<accession>A0A538TYV9</accession>
<keyword evidence="2" id="KW-1003">Cell membrane</keyword>
<evidence type="ECO:0000256" key="1">
    <source>
        <dbReference type="ARBA" id="ARBA00004651"/>
    </source>
</evidence>
<keyword evidence="4 7" id="KW-1133">Transmembrane helix</keyword>
<protein>
    <submittedName>
        <fullName evidence="10">ABC transporter permease</fullName>
    </submittedName>
</protein>
<evidence type="ECO:0000313" key="10">
    <source>
        <dbReference type="EMBL" id="TMQ68788.1"/>
    </source>
</evidence>
<comment type="similarity">
    <text evidence="6">Belongs to the ABC-4 integral membrane protein family.</text>
</comment>
<gene>
    <name evidence="10" type="ORF">E6K81_16360</name>
</gene>
<reference evidence="10 11" key="1">
    <citation type="journal article" date="2019" name="Nat. Microbiol.">
        <title>Mediterranean grassland soil C-N compound turnover is dependent on rainfall and depth, and is mediated by genomically divergent microorganisms.</title>
        <authorList>
            <person name="Diamond S."/>
            <person name="Andeer P.F."/>
            <person name="Li Z."/>
            <person name="Crits-Christoph A."/>
            <person name="Burstein D."/>
            <person name="Anantharaman K."/>
            <person name="Lane K.R."/>
            <person name="Thomas B.C."/>
            <person name="Pan C."/>
            <person name="Northen T.R."/>
            <person name="Banfield J.F."/>
        </authorList>
    </citation>
    <scope>NUCLEOTIDE SEQUENCE [LARGE SCALE GENOMIC DNA]</scope>
    <source>
        <strain evidence="10">WS_11</strain>
    </source>
</reference>
<sequence length="402" mass="42390">MRRRDLTAFAFQTLTLHRLRTGLTLAAIAIGVTAVMLLTALGDAAKAYVVREFAGVGTNLVIVVPGRTETSGGMPSFGGTTRDLTLEDVLAVARQCPAVRRATPMSMGTAPAEYGGRSRDIRVIGTTSEFADVRKLAMESGEYLPPGDPRQGEHVVVLGTKVARELFQGENPLGKTLRVGEWRLRVIGVLAAKGISLGIDYDDQVQVPVSVGLKMFDQSGLFRILAEAVNPQAVPIAQREMRAVLTRRHDDEEDFTLITQNAMLQTFGAVIDALTGGLAGIAAISLAVAGIGIMNVMLVSVSERTGEVGLLKALGARRRQILQVFLVEALMLSGGGALAGIVVGLIAIAIAGGIWTFIPLRASPIWIGVVLVLAMGAGVSFGILPARRAAALDAADALRGRH</sequence>
<evidence type="ECO:0000259" key="9">
    <source>
        <dbReference type="Pfam" id="PF12704"/>
    </source>
</evidence>
<proteinExistence type="inferred from homology"/>
<dbReference type="AlphaFoldDB" id="A0A538TYV9"/>
<evidence type="ECO:0000256" key="6">
    <source>
        <dbReference type="ARBA" id="ARBA00038076"/>
    </source>
</evidence>
<feature type="transmembrane region" description="Helical" evidence="7">
    <location>
        <begin position="364"/>
        <end position="384"/>
    </location>
</feature>
<dbReference type="Proteomes" id="UP000319771">
    <property type="component" value="Unassembled WGS sequence"/>
</dbReference>
<dbReference type="GO" id="GO:0005886">
    <property type="term" value="C:plasma membrane"/>
    <property type="evidence" value="ECO:0007669"/>
    <property type="project" value="UniProtKB-SubCell"/>
</dbReference>
<dbReference type="GO" id="GO:0022857">
    <property type="term" value="F:transmembrane transporter activity"/>
    <property type="evidence" value="ECO:0007669"/>
    <property type="project" value="TreeGrafter"/>
</dbReference>
<evidence type="ECO:0000256" key="2">
    <source>
        <dbReference type="ARBA" id="ARBA00022475"/>
    </source>
</evidence>
<feature type="transmembrane region" description="Helical" evidence="7">
    <location>
        <begin position="273"/>
        <end position="294"/>
    </location>
</feature>
<evidence type="ECO:0000259" key="8">
    <source>
        <dbReference type="Pfam" id="PF02687"/>
    </source>
</evidence>
<evidence type="ECO:0000256" key="3">
    <source>
        <dbReference type="ARBA" id="ARBA00022692"/>
    </source>
</evidence>
<feature type="domain" description="ABC3 transporter permease C-terminal" evidence="8">
    <location>
        <begin position="281"/>
        <end position="391"/>
    </location>
</feature>
<dbReference type="InterPro" id="IPR025857">
    <property type="entry name" value="MacB_PCD"/>
</dbReference>
<dbReference type="Pfam" id="PF12704">
    <property type="entry name" value="MacB_PCD"/>
    <property type="match status" value="1"/>
</dbReference>